<dbReference type="GO" id="GO:0006935">
    <property type="term" value="P:chemotaxis"/>
    <property type="evidence" value="ECO:0007669"/>
    <property type="project" value="UniProtKB-UniRule"/>
</dbReference>
<evidence type="ECO:0000313" key="6">
    <source>
        <dbReference type="EMBL" id="ADO70813.1"/>
    </source>
</evidence>
<dbReference type="AlphaFoldDB" id="E3FS90"/>
<keyword evidence="1 4" id="KW-0378">Hydrolase</keyword>
<feature type="active site" evidence="4">
    <location>
        <position position="149"/>
    </location>
</feature>
<keyword evidence="7" id="KW-1185">Reference proteome</keyword>
<keyword evidence="4" id="KW-0145">Chemotaxis</keyword>
<evidence type="ECO:0000259" key="5">
    <source>
        <dbReference type="PROSITE" id="PS50122"/>
    </source>
</evidence>
<dbReference type="GO" id="GO:0005737">
    <property type="term" value="C:cytoplasm"/>
    <property type="evidence" value="ECO:0007669"/>
    <property type="project" value="InterPro"/>
</dbReference>
<gene>
    <name evidence="6" type="ordered locus">STAUR_3021</name>
</gene>
<dbReference type="PANTHER" id="PTHR42872:SF6">
    <property type="entry name" value="PROTEIN-GLUTAMATE METHYLESTERASE_PROTEIN-GLUTAMINE GLUTAMINASE"/>
    <property type="match status" value="1"/>
</dbReference>
<feature type="active site" evidence="4">
    <location>
        <position position="29"/>
    </location>
</feature>
<dbReference type="Proteomes" id="UP000001351">
    <property type="component" value="Chromosome"/>
</dbReference>
<evidence type="ECO:0000256" key="3">
    <source>
        <dbReference type="ARBA" id="ARBA00048267"/>
    </source>
</evidence>
<dbReference type="PROSITE" id="PS50122">
    <property type="entry name" value="CHEB"/>
    <property type="match status" value="1"/>
</dbReference>
<dbReference type="InterPro" id="IPR035909">
    <property type="entry name" value="CheB_C"/>
</dbReference>
<organism evidence="6 7">
    <name type="scientific">Stigmatella aurantiaca (strain DW4/3-1)</name>
    <dbReference type="NCBI Taxonomy" id="378806"/>
    <lineage>
        <taxon>Bacteria</taxon>
        <taxon>Pseudomonadati</taxon>
        <taxon>Myxococcota</taxon>
        <taxon>Myxococcia</taxon>
        <taxon>Myxococcales</taxon>
        <taxon>Cystobacterineae</taxon>
        <taxon>Archangiaceae</taxon>
        <taxon>Stigmatella</taxon>
    </lineage>
</organism>
<evidence type="ECO:0000256" key="2">
    <source>
        <dbReference type="ARBA" id="ARBA00039140"/>
    </source>
</evidence>
<dbReference type="CDD" id="cd16433">
    <property type="entry name" value="CheB"/>
    <property type="match status" value="1"/>
</dbReference>
<dbReference type="EMBL" id="CP002271">
    <property type="protein sequence ID" value="ADO70813.1"/>
    <property type="molecule type" value="Genomic_DNA"/>
</dbReference>
<dbReference type="KEGG" id="sur:STAUR_3021"/>
<name>E3FS90_STIAD</name>
<sequence length="209" mass="21964">MDSLDIYSRTGIKAQSLYGRIEAVVLGVSAGGVDALSVLLPALPKDFRPALLIVMHLPRERPSLLIEIFERKCALPVREAQDKELVQPGTVYFAPPDYHLLVDVGPSLALSADDPVYFSRPSIDVLFESAADIYGPQLAAIILTGANADGARGTAAVREAGGITVVQAPETAMSAAMPTAAIAQGPIDFILPLDQVARVLRAMGSATGS</sequence>
<evidence type="ECO:0000256" key="1">
    <source>
        <dbReference type="ARBA" id="ARBA00022801"/>
    </source>
</evidence>
<comment type="catalytic activity">
    <reaction evidence="3">
        <text>[protein]-L-glutamate 5-O-methyl ester + H2O = L-glutamyl-[protein] + methanol + H(+)</text>
        <dbReference type="Rhea" id="RHEA:23236"/>
        <dbReference type="Rhea" id="RHEA-COMP:10208"/>
        <dbReference type="Rhea" id="RHEA-COMP:10311"/>
        <dbReference type="ChEBI" id="CHEBI:15377"/>
        <dbReference type="ChEBI" id="CHEBI:15378"/>
        <dbReference type="ChEBI" id="CHEBI:17790"/>
        <dbReference type="ChEBI" id="CHEBI:29973"/>
        <dbReference type="ChEBI" id="CHEBI:82795"/>
        <dbReference type="EC" id="3.1.1.61"/>
    </reaction>
</comment>
<proteinExistence type="predicted"/>
<dbReference type="SUPFAM" id="SSF52738">
    <property type="entry name" value="Methylesterase CheB, C-terminal domain"/>
    <property type="match status" value="1"/>
</dbReference>
<dbReference type="Pfam" id="PF01339">
    <property type="entry name" value="CheB_methylest"/>
    <property type="match status" value="1"/>
</dbReference>
<protein>
    <recommendedName>
        <fullName evidence="2">protein-glutamate methylesterase</fullName>
        <ecNumber evidence="2">3.1.1.61</ecNumber>
    </recommendedName>
</protein>
<dbReference type="STRING" id="378806.STAUR_3021"/>
<reference evidence="6 7" key="1">
    <citation type="journal article" date="2011" name="Mol. Biol. Evol.">
        <title>Comparative genomic analysis of fruiting body formation in Myxococcales.</title>
        <authorList>
            <person name="Huntley S."/>
            <person name="Hamann N."/>
            <person name="Wegener-Feldbrugge S."/>
            <person name="Treuner-Lange A."/>
            <person name="Kube M."/>
            <person name="Reinhardt R."/>
            <person name="Klages S."/>
            <person name="Muller R."/>
            <person name="Ronning C.M."/>
            <person name="Nierman W.C."/>
            <person name="Sogaard-Andersen L."/>
        </authorList>
    </citation>
    <scope>NUCLEOTIDE SEQUENCE [LARGE SCALE GENOMIC DNA]</scope>
    <source>
        <strain evidence="6 7">DW4/3-1</strain>
    </source>
</reference>
<dbReference type="eggNOG" id="COG2201">
    <property type="taxonomic scope" value="Bacteria"/>
</dbReference>
<dbReference type="GO" id="GO:0000156">
    <property type="term" value="F:phosphorelay response regulator activity"/>
    <property type="evidence" value="ECO:0007669"/>
    <property type="project" value="InterPro"/>
</dbReference>
<feature type="active site" evidence="4">
    <location>
        <position position="56"/>
    </location>
</feature>
<accession>E3FS90</accession>
<dbReference type="InterPro" id="IPR000673">
    <property type="entry name" value="Sig_transdc_resp-reg_Me-estase"/>
</dbReference>
<evidence type="ECO:0000313" key="7">
    <source>
        <dbReference type="Proteomes" id="UP000001351"/>
    </source>
</evidence>
<dbReference type="Gene3D" id="3.40.50.180">
    <property type="entry name" value="Methylesterase CheB, C-terminal domain"/>
    <property type="match status" value="1"/>
</dbReference>
<evidence type="ECO:0000256" key="4">
    <source>
        <dbReference type="PROSITE-ProRule" id="PRU00050"/>
    </source>
</evidence>
<dbReference type="PANTHER" id="PTHR42872">
    <property type="entry name" value="PROTEIN-GLUTAMATE METHYLESTERASE/PROTEIN-GLUTAMINE GLUTAMINASE"/>
    <property type="match status" value="1"/>
</dbReference>
<dbReference type="GO" id="GO:0008984">
    <property type="term" value="F:protein-glutamate methylesterase activity"/>
    <property type="evidence" value="ECO:0007669"/>
    <property type="project" value="UniProtKB-EC"/>
</dbReference>
<dbReference type="RefSeq" id="WP_013375542.1">
    <property type="nucleotide sequence ID" value="NC_014623.1"/>
</dbReference>
<dbReference type="EC" id="3.1.1.61" evidence="2"/>
<feature type="domain" description="CheB-type methylesterase" evidence="5">
    <location>
        <begin position="17"/>
        <end position="207"/>
    </location>
</feature>
<dbReference type="HOGENOM" id="CLU_000445_51_2_7"/>